<dbReference type="EMBL" id="CAVNYO010000086">
    <property type="protein sequence ID" value="CAK5265337.1"/>
    <property type="molecule type" value="Genomic_DNA"/>
</dbReference>
<protein>
    <recommendedName>
        <fullName evidence="1">SMP-30/Gluconolactonase/LRE-like region domain-containing protein</fullName>
    </recommendedName>
</protein>
<dbReference type="Pfam" id="PF08450">
    <property type="entry name" value="SGL"/>
    <property type="match status" value="1"/>
</dbReference>
<accession>A0AAD2H0B0</accession>
<dbReference type="PANTHER" id="PTHR11799:SF12">
    <property type="entry name" value="PARAOXONASE-RELATED"/>
    <property type="match status" value="1"/>
</dbReference>
<name>A0AAD2H0B0_9AGAR</name>
<gene>
    <name evidence="2" type="ORF">MYCIT1_LOCUS6238</name>
</gene>
<evidence type="ECO:0000313" key="2">
    <source>
        <dbReference type="EMBL" id="CAK5265337.1"/>
    </source>
</evidence>
<evidence type="ECO:0000313" key="3">
    <source>
        <dbReference type="Proteomes" id="UP001295794"/>
    </source>
</evidence>
<proteinExistence type="predicted"/>
<evidence type="ECO:0000259" key="1">
    <source>
        <dbReference type="Pfam" id="PF08450"/>
    </source>
</evidence>
<dbReference type="PANTHER" id="PTHR11799">
    <property type="entry name" value="PARAOXONASE"/>
    <property type="match status" value="1"/>
</dbReference>
<organism evidence="2 3">
    <name type="scientific">Mycena citricolor</name>
    <dbReference type="NCBI Taxonomy" id="2018698"/>
    <lineage>
        <taxon>Eukaryota</taxon>
        <taxon>Fungi</taxon>
        <taxon>Dikarya</taxon>
        <taxon>Basidiomycota</taxon>
        <taxon>Agaricomycotina</taxon>
        <taxon>Agaricomycetes</taxon>
        <taxon>Agaricomycetidae</taxon>
        <taxon>Agaricales</taxon>
        <taxon>Marasmiineae</taxon>
        <taxon>Mycenaceae</taxon>
        <taxon>Mycena</taxon>
    </lineage>
</organism>
<dbReference type="InterPro" id="IPR013658">
    <property type="entry name" value="SGL"/>
</dbReference>
<reference evidence="2" key="1">
    <citation type="submission" date="2023-11" db="EMBL/GenBank/DDBJ databases">
        <authorList>
            <person name="De Vega J J."/>
            <person name="De Vega J J."/>
        </authorList>
    </citation>
    <scope>NUCLEOTIDE SEQUENCE</scope>
</reference>
<dbReference type="SUPFAM" id="SSF63829">
    <property type="entry name" value="Calcium-dependent phosphotriesterase"/>
    <property type="match status" value="1"/>
</dbReference>
<comment type="caution">
    <text evidence="2">The sequence shown here is derived from an EMBL/GenBank/DDBJ whole genome shotgun (WGS) entry which is preliminary data.</text>
</comment>
<dbReference type="Proteomes" id="UP001295794">
    <property type="component" value="Unassembled WGS sequence"/>
</dbReference>
<dbReference type="InterPro" id="IPR051288">
    <property type="entry name" value="Serum_paraoxonase/arylesterase"/>
</dbReference>
<dbReference type="InterPro" id="IPR011042">
    <property type="entry name" value="6-blade_b-propeller_TolB-like"/>
</dbReference>
<feature type="non-terminal residue" evidence="2">
    <location>
        <position position="1"/>
    </location>
</feature>
<sequence length="386" mass="40634">PPSMHILLQILAIATALIGAGYKLWLEPQLIHLGVIGRVISPVGNTACTVLPELSACEKLVLHPPSGIVYLACSTPESRALWMPAVQQLNASGPDIDYLVMYNPDSGVIQRLEPSLSGLSVHGMDVVASSSNPAELFIYAVNHRKPIGPKSALTAGANSTIEIFKTVVGSGQILHVQTVHDPVIISPNDVVGSPDGSSFFFTNDHASKLGVRRHLGILGLDPGSVGWCHVSSGCKVVASGIHGANGIIGSPGNSTFFVASTFTGGVTVFERQNDNAFLKTHHIPIDRAIDNLSMDENGAVWAAGIPIAPAMLRHIANPSSLSPSSAHVIAMNTGPGSFYGEKYTVTKIFEDDGLLAPGTTTVAFDTRRNRLFLHGIAAPHLTVCAI</sequence>
<dbReference type="Gene3D" id="2.120.10.30">
    <property type="entry name" value="TolB, C-terminal domain"/>
    <property type="match status" value="1"/>
</dbReference>
<dbReference type="AlphaFoldDB" id="A0AAD2H0B0"/>
<feature type="domain" description="SMP-30/Gluconolactonase/LRE-like region" evidence="1">
    <location>
        <begin position="154"/>
        <end position="304"/>
    </location>
</feature>
<keyword evidence="3" id="KW-1185">Reference proteome</keyword>